<reference evidence="1 4" key="1">
    <citation type="submission" date="2021-06" db="EMBL/GenBank/DDBJ databases">
        <title>Caerostris darwini draft genome.</title>
        <authorList>
            <person name="Kono N."/>
            <person name="Arakawa K."/>
        </authorList>
    </citation>
    <scope>NUCLEOTIDE SEQUENCE [LARGE SCALE GENOMIC DNA]</scope>
</reference>
<gene>
    <name evidence="2" type="ORF">CDAR_170151</name>
    <name evidence="1" type="ORF">CDAR_209971</name>
    <name evidence="3" type="ORF">CDAR_214001</name>
</gene>
<accession>A0AAV4QEL3</accession>
<evidence type="ECO:0000313" key="2">
    <source>
        <dbReference type="EMBL" id="GIY24489.1"/>
    </source>
</evidence>
<protein>
    <submittedName>
        <fullName evidence="1">Uncharacterized protein</fullName>
    </submittedName>
</protein>
<dbReference type="EMBL" id="BPLQ01006695">
    <property type="protein sequence ID" value="GIY24489.1"/>
    <property type="molecule type" value="Genomic_DNA"/>
</dbReference>
<dbReference type="EMBL" id="BPLQ01007915">
    <property type="protein sequence ID" value="GIY33221.1"/>
    <property type="molecule type" value="Genomic_DNA"/>
</dbReference>
<evidence type="ECO:0000313" key="3">
    <source>
        <dbReference type="EMBL" id="GIY33221.1"/>
    </source>
</evidence>
<evidence type="ECO:0000313" key="4">
    <source>
        <dbReference type="Proteomes" id="UP001054837"/>
    </source>
</evidence>
<name>A0AAV4QEL3_9ARAC</name>
<dbReference type="EMBL" id="BPLQ01004390">
    <property type="protein sequence ID" value="GIY07762.1"/>
    <property type="molecule type" value="Genomic_DNA"/>
</dbReference>
<evidence type="ECO:0000313" key="1">
    <source>
        <dbReference type="EMBL" id="GIY07762.1"/>
    </source>
</evidence>
<organism evidence="1 4">
    <name type="scientific">Caerostris darwini</name>
    <dbReference type="NCBI Taxonomy" id="1538125"/>
    <lineage>
        <taxon>Eukaryota</taxon>
        <taxon>Metazoa</taxon>
        <taxon>Ecdysozoa</taxon>
        <taxon>Arthropoda</taxon>
        <taxon>Chelicerata</taxon>
        <taxon>Arachnida</taxon>
        <taxon>Araneae</taxon>
        <taxon>Araneomorphae</taxon>
        <taxon>Entelegynae</taxon>
        <taxon>Araneoidea</taxon>
        <taxon>Araneidae</taxon>
        <taxon>Caerostris</taxon>
    </lineage>
</organism>
<comment type="caution">
    <text evidence="1">The sequence shown here is derived from an EMBL/GenBank/DDBJ whole genome shotgun (WGS) entry which is preliminary data.</text>
</comment>
<dbReference type="Proteomes" id="UP001054837">
    <property type="component" value="Unassembled WGS sequence"/>
</dbReference>
<keyword evidence="4" id="KW-1185">Reference proteome</keyword>
<proteinExistence type="predicted"/>
<dbReference type="AlphaFoldDB" id="A0AAV4QEL3"/>
<sequence>MVKNKPLTWWNPQLEIRKKQLNALRRRMQKSEGAEKEKYTSAYSKTRATYKKKFSTQNAKPGENSAQNQVLLLENLSRPQSILPFPHLKSLKP</sequence>